<protein>
    <submittedName>
        <fullName evidence="2">Uncharacterized protein</fullName>
    </submittedName>
</protein>
<feature type="region of interest" description="Disordered" evidence="1">
    <location>
        <begin position="307"/>
        <end position="364"/>
    </location>
</feature>
<dbReference type="SUPFAM" id="SSF47823">
    <property type="entry name" value="lambda integrase-like, N-terminal domain"/>
    <property type="match status" value="1"/>
</dbReference>
<evidence type="ECO:0000256" key="1">
    <source>
        <dbReference type="SAM" id="MobiDB-lite"/>
    </source>
</evidence>
<feature type="compositionally biased region" description="Polar residues" evidence="1">
    <location>
        <begin position="95"/>
        <end position="113"/>
    </location>
</feature>
<feature type="compositionally biased region" description="Low complexity" evidence="1">
    <location>
        <begin position="41"/>
        <end position="51"/>
    </location>
</feature>
<feature type="region of interest" description="Disordered" evidence="1">
    <location>
        <begin position="1"/>
        <end position="149"/>
    </location>
</feature>
<gene>
    <name evidence="2" type="ORF">CROQUDRAFT_129655</name>
</gene>
<feature type="region of interest" description="Disordered" evidence="1">
    <location>
        <begin position="445"/>
        <end position="510"/>
    </location>
</feature>
<feature type="compositionally biased region" description="Low complexity" evidence="1">
    <location>
        <begin position="1"/>
        <end position="19"/>
    </location>
</feature>
<feature type="compositionally biased region" description="Basic and acidic residues" evidence="1">
    <location>
        <begin position="20"/>
        <end position="30"/>
    </location>
</feature>
<dbReference type="AlphaFoldDB" id="A0A9P6TIX8"/>
<dbReference type="OrthoDB" id="2500363at2759"/>
<name>A0A9P6TIX8_9BASI</name>
<feature type="compositionally biased region" description="Low complexity" evidence="1">
    <location>
        <begin position="469"/>
        <end position="483"/>
    </location>
</feature>
<accession>A0A9P6TIX8</accession>
<reference evidence="2" key="1">
    <citation type="submission" date="2013-11" db="EMBL/GenBank/DDBJ databases">
        <title>Genome sequence of the fusiform rust pathogen reveals effectors for host alternation and coevolution with pine.</title>
        <authorList>
            <consortium name="DOE Joint Genome Institute"/>
            <person name="Smith K."/>
            <person name="Pendleton A."/>
            <person name="Kubisiak T."/>
            <person name="Anderson C."/>
            <person name="Salamov A."/>
            <person name="Aerts A."/>
            <person name="Riley R."/>
            <person name="Clum A."/>
            <person name="Lindquist E."/>
            <person name="Ence D."/>
            <person name="Campbell M."/>
            <person name="Kronenberg Z."/>
            <person name="Feau N."/>
            <person name="Dhillon B."/>
            <person name="Hamelin R."/>
            <person name="Burleigh J."/>
            <person name="Smith J."/>
            <person name="Yandell M."/>
            <person name="Nelson C."/>
            <person name="Grigoriev I."/>
            <person name="Davis J."/>
        </authorList>
    </citation>
    <scope>NUCLEOTIDE SEQUENCE</scope>
    <source>
        <strain evidence="2">G11</strain>
    </source>
</reference>
<sequence>MSQTLNPPSSHSSQHLHPGLHSESHPDSRLYQHQHQHQHQQAHVQSHQAQHQHQHTFNQQSESEQRPNDDQKPQLSQSGNPIYESNYLHLPPPNANIQPHSQSNHNCFASANDRSAHPVPTRTISPSLSHRSTPTPSPTSSPSSPPFYTNPTTILDLNSIVSYSQLIARREEVVAALKYRSGDHYGAQALELLKSGRERVKRITAAGRAATGKPPVKHIQEQYLAVFSRFSEYCASQNIPTWPIEPVRVAIWVLAMQEKAPPTPATLRQYITRLEFTCTVTAGLFENEFGPSSPLKASALLRELVNRDLPGQPNPRPARSPALGKASSKRARSASANEGSLTPPSAKKWQGQPEPGPGPARSEYGLEHYDAYLSPFGTPASYHPSPLGAGSQSGEIWPPARAVHHQYPSEPVPQGSYHPHHPQIHPHHHRELIARHHEHAHHLEFATRSTTDPHPRSAYHHGPSSAYVSGPSSATFSATSSGPPSAPPTSAPQSITHDPRFTSGENNPWV</sequence>
<feature type="compositionally biased region" description="Low complexity" evidence="1">
    <location>
        <begin position="125"/>
        <end position="134"/>
    </location>
</feature>
<feature type="compositionally biased region" description="Pro residues" evidence="1">
    <location>
        <begin position="135"/>
        <end position="145"/>
    </location>
</feature>
<feature type="compositionally biased region" description="Basic and acidic residues" evidence="1">
    <location>
        <begin position="445"/>
        <end position="455"/>
    </location>
</feature>
<evidence type="ECO:0000313" key="3">
    <source>
        <dbReference type="Proteomes" id="UP000886653"/>
    </source>
</evidence>
<organism evidence="2 3">
    <name type="scientific">Cronartium quercuum f. sp. fusiforme G11</name>
    <dbReference type="NCBI Taxonomy" id="708437"/>
    <lineage>
        <taxon>Eukaryota</taxon>
        <taxon>Fungi</taxon>
        <taxon>Dikarya</taxon>
        <taxon>Basidiomycota</taxon>
        <taxon>Pucciniomycotina</taxon>
        <taxon>Pucciniomycetes</taxon>
        <taxon>Pucciniales</taxon>
        <taxon>Coleosporiaceae</taxon>
        <taxon>Cronartium</taxon>
    </lineage>
</organism>
<comment type="caution">
    <text evidence="2">The sequence shown here is derived from an EMBL/GenBank/DDBJ whole genome shotgun (WGS) entry which is preliminary data.</text>
</comment>
<proteinExistence type="predicted"/>
<evidence type="ECO:0000313" key="2">
    <source>
        <dbReference type="EMBL" id="KAG0152228.1"/>
    </source>
</evidence>
<dbReference type="Proteomes" id="UP000886653">
    <property type="component" value="Unassembled WGS sequence"/>
</dbReference>
<dbReference type="EMBL" id="MU167209">
    <property type="protein sequence ID" value="KAG0152228.1"/>
    <property type="molecule type" value="Genomic_DNA"/>
</dbReference>
<keyword evidence="3" id="KW-1185">Reference proteome</keyword>
<feature type="compositionally biased region" description="Basic and acidic residues" evidence="1">
    <location>
        <begin position="63"/>
        <end position="72"/>
    </location>
</feature>